<evidence type="ECO:0000256" key="6">
    <source>
        <dbReference type="ARBA" id="ARBA00022692"/>
    </source>
</evidence>
<comment type="subcellular location">
    <subcellularLocation>
        <location evidence="1 17">Cell membrane</location>
        <topology evidence="1 17">Multi-pass membrane protein</topology>
    </subcellularLocation>
</comment>
<evidence type="ECO:0000256" key="4">
    <source>
        <dbReference type="ARBA" id="ARBA00021581"/>
    </source>
</evidence>
<organism evidence="18 19">
    <name type="scientific">Collinsella stercoris DSM 13279</name>
    <dbReference type="NCBI Taxonomy" id="445975"/>
    <lineage>
        <taxon>Bacteria</taxon>
        <taxon>Bacillati</taxon>
        <taxon>Actinomycetota</taxon>
        <taxon>Coriobacteriia</taxon>
        <taxon>Coriobacteriales</taxon>
        <taxon>Coriobacteriaceae</taxon>
        <taxon>Collinsella</taxon>
    </lineage>
</organism>
<keyword evidence="6 17" id="KW-0812">Transmembrane</keyword>
<keyword evidence="7 17" id="KW-0378">Hydrolase</keyword>
<keyword evidence="5 17" id="KW-1003">Cell membrane</keyword>
<dbReference type="PANTHER" id="PTHR30622">
    <property type="entry name" value="UNDECAPRENYL-DIPHOSPHATASE"/>
    <property type="match status" value="1"/>
</dbReference>
<dbReference type="eggNOG" id="COG1968">
    <property type="taxonomic scope" value="Bacteria"/>
</dbReference>
<keyword evidence="8 17" id="KW-0133">Cell shape</keyword>
<comment type="catalytic activity">
    <reaction evidence="16 17">
        <text>di-trans,octa-cis-undecaprenyl diphosphate + H2O = di-trans,octa-cis-undecaprenyl phosphate + phosphate + H(+)</text>
        <dbReference type="Rhea" id="RHEA:28094"/>
        <dbReference type="ChEBI" id="CHEBI:15377"/>
        <dbReference type="ChEBI" id="CHEBI:15378"/>
        <dbReference type="ChEBI" id="CHEBI:43474"/>
        <dbReference type="ChEBI" id="CHEBI:58405"/>
        <dbReference type="ChEBI" id="CHEBI:60392"/>
        <dbReference type="EC" id="3.6.1.27"/>
    </reaction>
</comment>
<evidence type="ECO:0000313" key="19">
    <source>
        <dbReference type="Proteomes" id="UP000003560"/>
    </source>
</evidence>
<dbReference type="GO" id="GO:0009252">
    <property type="term" value="P:peptidoglycan biosynthetic process"/>
    <property type="evidence" value="ECO:0007669"/>
    <property type="project" value="UniProtKB-KW"/>
</dbReference>
<dbReference type="InterPro" id="IPR003824">
    <property type="entry name" value="UppP"/>
</dbReference>
<protein>
    <recommendedName>
        <fullName evidence="4 17">Undecaprenyl-diphosphatase</fullName>
        <ecNumber evidence="3 17">3.6.1.27</ecNumber>
    </recommendedName>
    <alternativeName>
        <fullName evidence="15 17">Bacitracin resistance protein</fullName>
    </alternativeName>
    <alternativeName>
        <fullName evidence="14 17">Undecaprenyl pyrophosphate phosphatase</fullName>
    </alternativeName>
</protein>
<keyword evidence="9 17" id="KW-0573">Peptidoglycan synthesis</keyword>
<dbReference type="Pfam" id="PF02673">
    <property type="entry name" value="BacA"/>
    <property type="match status" value="1"/>
</dbReference>
<proteinExistence type="inferred from homology"/>
<dbReference type="EC" id="3.6.1.27" evidence="3 17"/>
<dbReference type="EMBL" id="ABXJ01000012">
    <property type="protein sequence ID" value="EEA91630.1"/>
    <property type="molecule type" value="Genomic_DNA"/>
</dbReference>
<evidence type="ECO:0000256" key="2">
    <source>
        <dbReference type="ARBA" id="ARBA00010621"/>
    </source>
</evidence>
<dbReference type="GO" id="GO:0050380">
    <property type="term" value="F:undecaprenyl-diphosphatase activity"/>
    <property type="evidence" value="ECO:0007669"/>
    <property type="project" value="UniProtKB-UniRule"/>
</dbReference>
<dbReference type="GO" id="GO:0046677">
    <property type="term" value="P:response to antibiotic"/>
    <property type="evidence" value="ECO:0007669"/>
    <property type="project" value="UniProtKB-UniRule"/>
</dbReference>
<evidence type="ECO:0000256" key="8">
    <source>
        <dbReference type="ARBA" id="ARBA00022960"/>
    </source>
</evidence>
<name>B6G804_9ACTN</name>
<feature type="transmembrane region" description="Helical" evidence="17">
    <location>
        <begin position="60"/>
        <end position="81"/>
    </location>
</feature>
<dbReference type="GO" id="GO:0071555">
    <property type="term" value="P:cell wall organization"/>
    <property type="evidence" value="ECO:0007669"/>
    <property type="project" value="UniProtKB-KW"/>
</dbReference>
<keyword evidence="19" id="KW-1185">Reference proteome</keyword>
<evidence type="ECO:0000256" key="5">
    <source>
        <dbReference type="ARBA" id="ARBA00022475"/>
    </source>
</evidence>
<dbReference type="HOGENOM" id="CLU_060296_2_0_11"/>
<evidence type="ECO:0000256" key="1">
    <source>
        <dbReference type="ARBA" id="ARBA00004651"/>
    </source>
</evidence>
<dbReference type="PANTHER" id="PTHR30622:SF3">
    <property type="entry name" value="UNDECAPRENYL-DIPHOSPHATASE"/>
    <property type="match status" value="1"/>
</dbReference>
<dbReference type="GO" id="GO:0005886">
    <property type="term" value="C:plasma membrane"/>
    <property type="evidence" value="ECO:0007669"/>
    <property type="project" value="UniProtKB-SubCell"/>
</dbReference>
<evidence type="ECO:0000313" key="18">
    <source>
        <dbReference type="EMBL" id="EEA91630.1"/>
    </source>
</evidence>
<reference evidence="18 19" key="1">
    <citation type="submission" date="2008-10" db="EMBL/GenBank/DDBJ databases">
        <title>Draft genome sequence of Collinsella stercoris (DSM 13279).</title>
        <authorList>
            <person name="Sudarsanam P."/>
            <person name="Ley R."/>
            <person name="Guruge J."/>
            <person name="Turnbaugh P.J."/>
            <person name="Mahowald M."/>
            <person name="Liep D."/>
            <person name="Gordon J."/>
        </authorList>
    </citation>
    <scope>NUCLEOTIDE SEQUENCE [LARGE SCALE GENOMIC DNA]</scope>
    <source>
        <strain evidence="18 19">DSM 13279</strain>
    </source>
</reference>
<accession>B6G804</accession>
<sequence length="326" mass="35217">MGLSPRLRSNVWEVHVDIIELLKSAFLGLVEGITEWLPISSTGHMILVDEFIKLNVTEEFWNMFLVVIQLGAILAVCVLFIRDLLPFGFGKTRQECRDTWSLWGKIIVGCLPAAIIGIPLDDFMEEHLYNAWVVAAALIVYGIAFIVIERWRANKLAARVAEEAAANARPGGAHFAAPAVAVEPTQGGDFGAITSLEDLSYKTALGIGCFQVLSLIPGTSRSGSTIIGGLLLGTTRSVAAKFTFFLAIPVMFGASFLKLVKFFLKGGVFDASGLAILGVGCAVAFVVSLVAIKWLMGFVRRHDFTAFGIYRIVLGIAVLGYFALLG</sequence>
<evidence type="ECO:0000256" key="16">
    <source>
        <dbReference type="ARBA" id="ARBA00047594"/>
    </source>
</evidence>
<comment type="caution">
    <text evidence="18">The sequence shown here is derived from an EMBL/GenBank/DDBJ whole genome shotgun (WGS) entry which is preliminary data.</text>
</comment>
<evidence type="ECO:0000256" key="15">
    <source>
        <dbReference type="ARBA" id="ARBA00032932"/>
    </source>
</evidence>
<evidence type="ECO:0000256" key="7">
    <source>
        <dbReference type="ARBA" id="ARBA00022801"/>
    </source>
</evidence>
<evidence type="ECO:0000256" key="12">
    <source>
        <dbReference type="ARBA" id="ARBA00023251"/>
    </source>
</evidence>
<comment type="function">
    <text evidence="17">Catalyzes the dephosphorylation of undecaprenyl diphosphate (UPP). Confers resistance to bacitracin.</text>
</comment>
<feature type="transmembrane region" description="Helical" evidence="17">
    <location>
        <begin position="102"/>
        <end position="120"/>
    </location>
</feature>
<feature type="transmembrane region" description="Helical" evidence="17">
    <location>
        <begin position="242"/>
        <end position="260"/>
    </location>
</feature>
<dbReference type="GO" id="GO:0008360">
    <property type="term" value="P:regulation of cell shape"/>
    <property type="evidence" value="ECO:0007669"/>
    <property type="project" value="UniProtKB-KW"/>
</dbReference>
<feature type="transmembrane region" description="Helical" evidence="17">
    <location>
        <begin position="132"/>
        <end position="149"/>
    </location>
</feature>
<comment type="miscellaneous">
    <text evidence="17">Bacitracin is thought to be involved in the inhibition of peptidoglycan synthesis by sequestering undecaprenyl diphosphate, thereby reducing the pool of lipid carrier available.</text>
</comment>
<evidence type="ECO:0000256" key="14">
    <source>
        <dbReference type="ARBA" id="ARBA00032707"/>
    </source>
</evidence>
<feature type="transmembrane region" description="Helical" evidence="17">
    <location>
        <begin position="272"/>
        <end position="292"/>
    </location>
</feature>
<keyword evidence="11 17" id="KW-0472">Membrane</keyword>
<dbReference type="AlphaFoldDB" id="B6G804"/>
<dbReference type="HAMAP" id="MF_01006">
    <property type="entry name" value="Undec_diphosphatase"/>
    <property type="match status" value="1"/>
</dbReference>
<evidence type="ECO:0000256" key="11">
    <source>
        <dbReference type="ARBA" id="ARBA00023136"/>
    </source>
</evidence>
<feature type="transmembrane region" description="Helical" evidence="17">
    <location>
        <begin position="304"/>
        <end position="324"/>
    </location>
</feature>
<reference evidence="18 19" key="2">
    <citation type="submission" date="2008-10" db="EMBL/GenBank/DDBJ databases">
        <authorList>
            <person name="Fulton L."/>
            <person name="Clifton S."/>
            <person name="Fulton B."/>
            <person name="Xu J."/>
            <person name="Minx P."/>
            <person name="Pepin K.H."/>
            <person name="Johnson M."/>
            <person name="Thiruvilangam P."/>
            <person name="Bhonagiri V."/>
            <person name="Nash W.E."/>
            <person name="Mardis E.R."/>
            <person name="Wilson R.K."/>
        </authorList>
    </citation>
    <scope>NUCLEOTIDE SEQUENCE [LARGE SCALE GENOMIC DNA]</scope>
    <source>
        <strain evidence="18 19">DSM 13279</strain>
    </source>
</reference>
<evidence type="ECO:0000256" key="9">
    <source>
        <dbReference type="ARBA" id="ARBA00022984"/>
    </source>
</evidence>
<evidence type="ECO:0000256" key="3">
    <source>
        <dbReference type="ARBA" id="ARBA00012374"/>
    </source>
</evidence>
<evidence type="ECO:0000256" key="10">
    <source>
        <dbReference type="ARBA" id="ARBA00022989"/>
    </source>
</evidence>
<evidence type="ECO:0000256" key="17">
    <source>
        <dbReference type="HAMAP-Rule" id="MF_01006"/>
    </source>
</evidence>
<gene>
    <name evidence="17" type="primary">uppP</name>
    <name evidence="18" type="ORF">COLSTE_00185</name>
</gene>
<keyword evidence="13 17" id="KW-0961">Cell wall biogenesis/degradation</keyword>
<keyword evidence="12 17" id="KW-0046">Antibiotic resistance</keyword>
<evidence type="ECO:0000256" key="13">
    <source>
        <dbReference type="ARBA" id="ARBA00023316"/>
    </source>
</evidence>
<dbReference type="Proteomes" id="UP000003560">
    <property type="component" value="Unassembled WGS sequence"/>
</dbReference>
<keyword evidence="10 17" id="KW-1133">Transmembrane helix</keyword>
<comment type="similarity">
    <text evidence="2 17">Belongs to the UppP family.</text>
</comment>
<dbReference type="STRING" id="445975.COLSTE_00185"/>